<dbReference type="SUPFAM" id="SSF47413">
    <property type="entry name" value="lambda repressor-like DNA-binding domains"/>
    <property type="match status" value="1"/>
</dbReference>
<dbReference type="AlphaFoldDB" id="A0AAJ1Z6S7"/>
<protein>
    <submittedName>
        <fullName evidence="1">Transcriptional regulator</fullName>
    </submittedName>
</protein>
<evidence type="ECO:0000313" key="1">
    <source>
        <dbReference type="EMBL" id="MDR4329268.1"/>
    </source>
</evidence>
<name>A0AAJ1Z6S7_9BACI</name>
<dbReference type="GO" id="GO:0003677">
    <property type="term" value="F:DNA binding"/>
    <property type="evidence" value="ECO:0007669"/>
    <property type="project" value="InterPro"/>
</dbReference>
<organism evidence="1 2">
    <name type="scientific">Bacillus pseudomycoides</name>
    <dbReference type="NCBI Taxonomy" id="64104"/>
    <lineage>
        <taxon>Bacteria</taxon>
        <taxon>Bacillati</taxon>
        <taxon>Bacillota</taxon>
        <taxon>Bacilli</taxon>
        <taxon>Bacillales</taxon>
        <taxon>Bacillaceae</taxon>
        <taxon>Bacillus</taxon>
        <taxon>Bacillus cereus group</taxon>
    </lineage>
</organism>
<evidence type="ECO:0000313" key="2">
    <source>
        <dbReference type="Proteomes" id="UP001248134"/>
    </source>
</evidence>
<gene>
    <name evidence="1" type="ORF">FOS08_26400</name>
</gene>
<comment type="caution">
    <text evidence="1">The sequence shown here is derived from an EMBL/GenBank/DDBJ whole genome shotgun (WGS) entry which is preliminary data.</text>
</comment>
<accession>A0AAJ1Z6S7</accession>
<proteinExistence type="predicted"/>
<dbReference type="Proteomes" id="UP001248134">
    <property type="component" value="Unassembled WGS sequence"/>
</dbReference>
<dbReference type="EMBL" id="VLYX01000056">
    <property type="protein sequence ID" value="MDR4329268.1"/>
    <property type="molecule type" value="Genomic_DNA"/>
</dbReference>
<dbReference type="Gene3D" id="1.10.260.40">
    <property type="entry name" value="lambda repressor-like DNA-binding domains"/>
    <property type="match status" value="1"/>
</dbReference>
<reference evidence="1" key="1">
    <citation type="submission" date="2019-07" db="EMBL/GenBank/DDBJ databases">
        <title>Phylogenomic Reclassification of ATCC Bacillus Strains and Various Taxa within the Genus Bacillus.</title>
        <authorList>
            <person name="Riojas M.A."/>
            <person name="Frank A.M."/>
            <person name="Fenn S.L."/>
            <person name="King S.P."/>
            <person name="Brower S.M."/>
            <person name="Hazbon M.H."/>
        </authorList>
    </citation>
    <scope>NUCLEOTIDE SEQUENCE</scope>
    <source>
        <strain evidence="1">NR-12239</strain>
    </source>
</reference>
<dbReference type="InterPro" id="IPR010982">
    <property type="entry name" value="Lambda_DNA-bd_dom_sf"/>
</dbReference>
<sequence length="72" mass="8006">MFELSRSKLGKFIDKHNIKQIDIAKVSGLTTSTISRLAKIDCVSPSIKNANKIVTALKKLTGKNIKQSDFWS</sequence>